<evidence type="ECO:0000313" key="3">
    <source>
        <dbReference type="Proteomes" id="UP000218542"/>
    </source>
</evidence>
<dbReference type="SUPFAM" id="SSF82771">
    <property type="entry name" value="GIY-YIG endonuclease"/>
    <property type="match status" value="1"/>
</dbReference>
<feature type="domain" description="GIY-YIG" evidence="1">
    <location>
        <begin position="1"/>
        <end position="75"/>
    </location>
</feature>
<comment type="caution">
    <text evidence="2">The sequence shown here is derived from an EMBL/GenBank/DDBJ whole genome shotgun (WGS) entry which is preliminary data.</text>
</comment>
<keyword evidence="3" id="KW-1185">Reference proteome</keyword>
<dbReference type="Proteomes" id="UP000218542">
    <property type="component" value="Unassembled WGS sequence"/>
</dbReference>
<organism evidence="2 3">
    <name type="scientific">Candidatus Scalindua japonica</name>
    <dbReference type="NCBI Taxonomy" id="1284222"/>
    <lineage>
        <taxon>Bacteria</taxon>
        <taxon>Pseudomonadati</taxon>
        <taxon>Planctomycetota</taxon>
        <taxon>Candidatus Brocadiia</taxon>
        <taxon>Candidatus Brocadiales</taxon>
        <taxon>Candidatus Scalinduaceae</taxon>
        <taxon>Candidatus Scalindua</taxon>
    </lineage>
</organism>
<dbReference type="CDD" id="cd10449">
    <property type="entry name" value="GIY-YIG_SLX1_like"/>
    <property type="match status" value="1"/>
</dbReference>
<dbReference type="Gene3D" id="3.40.1440.10">
    <property type="entry name" value="GIY-YIG endonuclease"/>
    <property type="match status" value="1"/>
</dbReference>
<dbReference type="InterPro" id="IPR035901">
    <property type="entry name" value="GIY-YIG_endonuc_sf"/>
</dbReference>
<dbReference type="InterPro" id="IPR000305">
    <property type="entry name" value="GIY-YIG_endonuc"/>
</dbReference>
<gene>
    <name evidence="2" type="ORF">SCALIN_C27_0086</name>
</gene>
<accession>A0A286U0P1</accession>
<evidence type="ECO:0000313" key="2">
    <source>
        <dbReference type="EMBL" id="GAX61692.1"/>
    </source>
</evidence>
<dbReference type="AlphaFoldDB" id="A0A286U0P1"/>
<dbReference type="RefSeq" id="WP_096895062.1">
    <property type="nucleotide sequence ID" value="NZ_BAOS01000027.1"/>
</dbReference>
<evidence type="ECO:0000259" key="1">
    <source>
        <dbReference type="PROSITE" id="PS50164"/>
    </source>
</evidence>
<proteinExistence type="predicted"/>
<dbReference type="Pfam" id="PF01541">
    <property type="entry name" value="GIY-YIG"/>
    <property type="match status" value="1"/>
</dbReference>
<dbReference type="EMBL" id="BAOS01000027">
    <property type="protein sequence ID" value="GAX61692.1"/>
    <property type="molecule type" value="Genomic_DNA"/>
</dbReference>
<dbReference type="PROSITE" id="PS50164">
    <property type="entry name" value="GIY_YIG"/>
    <property type="match status" value="1"/>
</dbReference>
<reference evidence="3" key="1">
    <citation type="journal article" date="2017" name="Environ. Microbiol. Rep.">
        <title>Genetic Diversity of Marine Anaerobic Ammonium-Oxidizing Bacteria as Revealed by Genomic and Proteomic Analyses of 'Candidatus Scalindua japonica'.</title>
        <authorList>
            <person name="Oshiki M."/>
            <person name="Mizuto K."/>
            <person name="Kimura Z."/>
            <person name="Kindaichi T."/>
            <person name="Satoh H."/>
            <person name="Okabe S."/>
        </authorList>
    </citation>
    <scope>NUCLEOTIDE SEQUENCE [LARGE SCALE GENOMIC DNA]</scope>
    <source>
        <strain evidence="3">husup-a2</strain>
    </source>
</reference>
<protein>
    <submittedName>
        <fullName evidence="2">Excinuclease ABC subunit C</fullName>
    </submittedName>
</protein>
<dbReference type="OrthoDB" id="287318at2"/>
<name>A0A286U0P1_9BACT</name>
<sequence length="94" mass="10840">MHYCYILLSLKSHIFYSGSTKNLKARIKLHNEGKVKSTKPHLPWELVWYGAFETEKQSKNFEKYLKSGSGKAFAYKRLVSVALAKDITKGRKTD</sequence>